<dbReference type="EMBL" id="QAOM01000002">
    <property type="protein sequence ID" value="PTQ85998.1"/>
    <property type="molecule type" value="Genomic_DNA"/>
</dbReference>
<evidence type="ECO:0008006" key="6">
    <source>
        <dbReference type="Google" id="ProtNLM"/>
    </source>
</evidence>
<dbReference type="InterPro" id="IPR012902">
    <property type="entry name" value="N_methyl_site"/>
</dbReference>
<accession>A0A2T5IQ99</accession>
<comment type="subcellular location">
    <subcellularLocation>
        <location evidence="1">Cell surface</location>
    </subcellularLocation>
</comment>
<organism evidence="4 5">
    <name type="scientific">Trichococcus patagoniensis</name>
    <dbReference type="NCBI Taxonomy" id="382641"/>
    <lineage>
        <taxon>Bacteria</taxon>
        <taxon>Bacillati</taxon>
        <taxon>Bacillota</taxon>
        <taxon>Bacilli</taxon>
        <taxon>Lactobacillales</taxon>
        <taxon>Carnobacteriaceae</taxon>
        <taxon>Trichococcus</taxon>
    </lineage>
</organism>
<evidence type="ECO:0000256" key="1">
    <source>
        <dbReference type="ARBA" id="ARBA00004241"/>
    </source>
</evidence>
<keyword evidence="5" id="KW-1185">Reference proteome</keyword>
<dbReference type="GO" id="GO:0030420">
    <property type="term" value="P:establishment of competence for transformation"/>
    <property type="evidence" value="ECO:0007669"/>
    <property type="project" value="UniProtKB-KW"/>
</dbReference>
<reference evidence="4 5" key="1">
    <citation type="submission" date="2018-04" db="EMBL/GenBank/DDBJ databases">
        <title>Genomic Encyclopedia of Archaeal and Bacterial Type Strains, Phase II (KMG-II): from individual species to whole genera.</title>
        <authorList>
            <person name="Goeker M."/>
        </authorList>
    </citation>
    <scope>NUCLEOTIDE SEQUENCE [LARGE SCALE GENOMIC DNA]</scope>
    <source>
        <strain evidence="4 5">DSM 18806</strain>
    </source>
</reference>
<dbReference type="AlphaFoldDB" id="A0A2T5IQ99"/>
<keyword evidence="3" id="KW-0472">Membrane</keyword>
<evidence type="ECO:0000313" key="5">
    <source>
        <dbReference type="Proteomes" id="UP000244161"/>
    </source>
</evidence>
<keyword evidence="3" id="KW-1133">Transmembrane helix</keyword>
<gene>
    <name evidence="4" type="ORF">C8U37_102101</name>
</gene>
<sequence>MKRWYRKQMKDILSEEAGMTLVELLASILLLSLIITTFLSFFIQAAKTNNQTDTVNEATFIAQEQIELLTYYSNTKSAEETLSLIEAENPKAVSGFEVKSKVEKSEPNGALYKGIVTVSKEGKAYAQMETRLSFHTAEELED</sequence>
<dbReference type="Proteomes" id="UP000244161">
    <property type="component" value="Unassembled WGS sequence"/>
</dbReference>
<name>A0A2T5IQ99_9LACT</name>
<protein>
    <recommendedName>
        <fullName evidence="6">Prepilin-type N-terminal cleavage/methylation domain-containing protein</fullName>
    </recommendedName>
</protein>
<keyword evidence="2" id="KW-0178">Competence</keyword>
<dbReference type="PROSITE" id="PS00409">
    <property type="entry name" value="PROKAR_NTER_METHYL"/>
    <property type="match status" value="1"/>
</dbReference>
<proteinExistence type="predicted"/>
<dbReference type="GO" id="GO:0009986">
    <property type="term" value="C:cell surface"/>
    <property type="evidence" value="ECO:0007669"/>
    <property type="project" value="UniProtKB-SubCell"/>
</dbReference>
<dbReference type="RefSeq" id="WP_108031590.1">
    <property type="nucleotide sequence ID" value="NZ_QAOM01000002.1"/>
</dbReference>
<evidence type="ECO:0000313" key="4">
    <source>
        <dbReference type="EMBL" id="PTQ85998.1"/>
    </source>
</evidence>
<feature type="transmembrane region" description="Helical" evidence="3">
    <location>
        <begin position="21"/>
        <end position="43"/>
    </location>
</feature>
<evidence type="ECO:0000256" key="3">
    <source>
        <dbReference type="SAM" id="Phobius"/>
    </source>
</evidence>
<comment type="caution">
    <text evidence="4">The sequence shown here is derived from an EMBL/GenBank/DDBJ whole genome shotgun (WGS) entry which is preliminary data.</text>
</comment>
<keyword evidence="3" id="KW-0812">Transmembrane</keyword>
<evidence type="ECO:0000256" key="2">
    <source>
        <dbReference type="ARBA" id="ARBA00023287"/>
    </source>
</evidence>
<dbReference type="OrthoDB" id="2168400at2"/>